<feature type="signal peptide" evidence="2">
    <location>
        <begin position="1"/>
        <end position="24"/>
    </location>
</feature>
<evidence type="ECO:0000313" key="4">
    <source>
        <dbReference type="Proteomes" id="UP001061361"/>
    </source>
</evidence>
<gene>
    <name evidence="3" type="ORF">JCM14722_29730</name>
</gene>
<organism evidence="3 4">
    <name type="scientific">Pseudodesulfovibrio portus</name>
    <dbReference type="NCBI Taxonomy" id="231439"/>
    <lineage>
        <taxon>Bacteria</taxon>
        <taxon>Pseudomonadati</taxon>
        <taxon>Thermodesulfobacteriota</taxon>
        <taxon>Desulfovibrionia</taxon>
        <taxon>Desulfovibrionales</taxon>
        <taxon>Desulfovibrionaceae</taxon>
    </lineage>
</organism>
<protein>
    <recommendedName>
        <fullName evidence="5">VPLPA-CTERM sorting domain-containing protein</fullName>
    </recommendedName>
</protein>
<keyword evidence="2" id="KW-0732">Signal</keyword>
<dbReference type="EMBL" id="AP026708">
    <property type="protein sequence ID" value="BDQ35431.1"/>
    <property type="molecule type" value="Genomic_DNA"/>
</dbReference>
<feature type="transmembrane region" description="Helical" evidence="1">
    <location>
        <begin position="254"/>
        <end position="271"/>
    </location>
</feature>
<keyword evidence="1" id="KW-0812">Transmembrane</keyword>
<evidence type="ECO:0000256" key="1">
    <source>
        <dbReference type="SAM" id="Phobius"/>
    </source>
</evidence>
<evidence type="ECO:0008006" key="5">
    <source>
        <dbReference type="Google" id="ProtNLM"/>
    </source>
</evidence>
<evidence type="ECO:0000313" key="3">
    <source>
        <dbReference type="EMBL" id="BDQ35431.1"/>
    </source>
</evidence>
<evidence type="ECO:0000256" key="2">
    <source>
        <dbReference type="SAM" id="SignalP"/>
    </source>
</evidence>
<keyword evidence="1" id="KW-1133">Transmembrane helix</keyword>
<proteinExistence type="predicted"/>
<name>A0ABM8AVD2_9BACT</name>
<accession>A0ABM8AVD2</accession>
<dbReference type="Proteomes" id="UP001061361">
    <property type="component" value="Chromosome"/>
</dbReference>
<keyword evidence="4" id="KW-1185">Reference proteome</keyword>
<keyword evidence="1" id="KW-0472">Membrane</keyword>
<feature type="chain" id="PRO_5046372710" description="VPLPA-CTERM sorting domain-containing protein" evidence="2">
    <location>
        <begin position="25"/>
        <end position="277"/>
    </location>
</feature>
<sequence>MLKRFQILVIALLIVAFAAPAAFASTFYNTMGYNLHYDDWGNPLGGTTLQFGTNGEPNGFAVAAGPTEEAGGDLGYAIMQPGVSAQNLNFTAQISYSNLFLAQGHFGLEMGWNLAGEPLDAQTGDNNAGVGIYAGIYHNFADPEASLRGFATAYYNEQTGAGGPIAGGNQAPLPLPDEFSGSLKLEKVGLQLTTSWAGADGVFNVLDVLDLGALGLAGDYITIGFSAGADANGFASVSFSDFEANPAPPAATPIPGAVWLLGSGLVGLVGLRKKYRS</sequence>
<reference evidence="3" key="1">
    <citation type="submission" date="2022-08" db="EMBL/GenBank/DDBJ databases">
        <title>Genome Sequence of the sulphate-reducing bacterium, Pseudodesulfovibrio portus JCM14722.</title>
        <authorList>
            <person name="Kondo R."/>
            <person name="Kataoka T."/>
        </authorList>
    </citation>
    <scope>NUCLEOTIDE SEQUENCE</scope>
    <source>
        <strain evidence="3">JCM 14722</strain>
    </source>
</reference>
<dbReference type="RefSeq" id="WP_264982321.1">
    <property type="nucleotide sequence ID" value="NZ_AP026708.1"/>
</dbReference>